<feature type="transmembrane region" description="Helical" evidence="1">
    <location>
        <begin position="66"/>
        <end position="90"/>
    </location>
</feature>
<accession>A0AAV2SI26</accession>
<keyword evidence="2" id="KW-0732">Signal</keyword>
<evidence type="ECO:0000256" key="1">
    <source>
        <dbReference type="SAM" id="Phobius"/>
    </source>
</evidence>
<gene>
    <name evidence="3" type="ORF">MNOR_LOCUS36852</name>
</gene>
<proteinExistence type="predicted"/>
<evidence type="ECO:0000256" key="2">
    <source>
        <dbReference type="SAM" id="SignalP"/>
    </source>
</evidence>
<feature type="chain" id="PRO_5043337710" evidence="2">
    <location>
        <begin position="21"/>
        <end position="183"/>
    </location>
</feature>
<keyword evidence="1" id="KW-1133">Transmembrane helix</keyword>
<dbReference type="EMBL" id="CAXKWB010069892">
    <property type="protein sequence ID" value="CAL4193403.1"/>
    <property type="molecule type" value="Genomic_DNA"/>
</dbReference>
<feature type="signal peptide" evidence="2">
    <location>
        <begin position="1"/>
        <end position="20"/>
    </location>
</feature>
<organism evidence="3 4">
    <name type="scientific">Meganyctiphanes norvegica</name>
    <name type="common">Northern krill</name>
    <name type="synonym">Thysanopoda norvegica</name>
    <dbReference type="NCBI Taxonomy" id="48144"/>
    <lineage>
        <taxon>Eukaryota</taxon>
        <taxon>Metazoa</taxon>
        <taxon>Ecdysozoa</taxon>
        <taxon>Arthropoda</taxon>
        <taxon>Crustacea</taxon>
        <taxon>Multicrustacea</taxon>
        <taxon>Malacostraca</taxon>
        <taxon>Eumalacostraca</taxon>
        <taxon>Eucarida</taxon>
        <taxon>Euphausiacea</taxon>
        <taxon>Euphausiidae</taxon>
        <taxon>Meganyctiphanes</taxon>
    </lineage>
</organism>
<keyword evidence="1" id="KW-0812">Transmembrane</keyword>
<feature type="transmembrane region" description="Helical" evidence="1">
    <location>
        <begin position="97"/>
        <end position="120"/>
    </location>
</feature>
<evidence type="ECO:0000313" key="3">
    <source>
        <dbReference type="EMBL" id="CAL4193403.1"/>
    </source>
</evidence>
<name>A0AAV2SI26_MEGNR</name>
<dbReference type="Proteomes" id="UP001497623">
    <property type="component" value="Unassembled WGS sequence"/>
</dbReference>
<dbReference type="AlphaFoldDB" id="A0AAV2SI26"/>
<protein>
    <submittedName>
        <fullName evidence="3">Uncharacterized protein</fullName>
    </submittedName>
</protein>
<keyword evidence="1" id="KW-0472">Membrane</keyword>
<comment type="caution">
    <text evidence="3">The sequence shown here is derived from an EMBL/GenBank/DDBJ whole genome shotgun (WGS) entry which is preliminary data.</text>
</comment>
<evidence type="ECO:0000313" key="4">
    <source>
        <dbReference type="Proteomes" id="UP001497623"/>
    </source>
</evidence>
<sequence length="183" mass="19341">MLNMSMMFTGLILLSSSVLATEKIISANILDAVQLDEDASEGRACGSCGGGVTVTPPTDPKPSLDWLAVLGALPVVGLQIASLILLIILLGEYGFHYPFVVGLQIASLILLIILLVHLLGAKDEAPAAYSSYAETGYADSGYSKRSSPSSSWSLRDIQDSPAVAFLTQVVSEAIDKHYAINEL</sequence>
<reference evidence="3 4" key="1">
    <citation type="submission" date="2024-05" db="EMBL/GenBank/DDBJ databases">
        <authorList>
            <person name="Wallberg A."/>
        </authorList>
    </citation>
    <scope>NUCLEOTIDE SEQUENCE [LARGE SCALE GENOMIC DNA]</scope>
</reference>
<keyword evidence="4" id="KW-1185">Reference proteome</keyword>